<feature type="transmembrane region" description="Helical" evidence="1">
    <location>
        <begin position="67"/>
        <end position="87"/>
    </location>
</feature>
<dbReference type="Proteomes" id="UP000265489">
    <property type="component" value="Unassembled WGS sequence"/>
</dbReference>
<keyword evidence="1" id="KW-1133">Transmembrane helix</keyword>
<name>A0A395WB80_9FIRM</name>
<protein>
    <submittedName>
        <fullName evidence="2">Uncharacterized protein</fullName>
    </submittedName>
</protein>
<proteinExistence type="predicted"/>
<keyword evidence="1" id="KW-0472">Membrane</keyword>
<evidence type="ECO:0000313" key="2">
    <source>
        <dbReference type="EMBL" id="RGU91025.1"/>
    </source>
</evidence>
<evidence type="ECO:0000256" key="1">
    <source>
        <dbReference type="SAM" id="Phobius"/>
    </source>
</evidence>
<reference evidence="2 3" key="1">
    <citation type="submission" date="2018-08" db="EMBL/GenBank/DDBJ databases">
        <title>A genome reference for cultivated species of the human gut microbiota.</title>
        <authorList>
            <person name="Zou Y."/>
            <person name="Xue W."/>
            <person name="Luo G."/>
        </authorList>
    </citation>
    <scope>NUCLEOTIDE SEQUENCE [LARGE SCALE GENOMIC DNA]</scope>
    <source>
        <strain evidence="2 3">AF15-20</strain>
    </source>
</reference>
<gene>
    <name evidence="2" type="ORF">DWW32_07520</name>
</gene>
<dbReference type="RefSeq" id="WP_118325318.1">
    <property type="nucleotide sequence ID" value="NZ_DAWEIE010000022.1"/>
</dbReference>
<sequence length="92" mass="10824">MKKNRLQRLQEDMNEDLQKYLDEDLLDTTPKEKKESTFWMKCVALCLLCSYGIAQFLGRVLGDKQAIVQYGLAGIIVICALAFYIWLRRKYR</sequence>
<dbReference type="AlphaFoldDB" id="A0A395WB80"/>
<organism evidence="2 3">
    <name type="scientific">Holdemanella biformis</name>
    <dbReference type="NCBI Taxonomy" id="1735"/>
    <lineage>
        <taxon>Bacteria</taxon>
        <taxon>Bacillati</taxon>
        <taxon>Bacillota</taxon>
        <taxon>Erysipelotrichia</taxon>
        <taxon>Erysipelotrichales</taxon>
        <taxon>Erysipelotrichaceae</taxon>
        <taxon>Holdemanella</taxon>
    </lineage>
</organism>
<dbReference type="GeneID" id="66579726"/>
<evidence type="ECO:0000313" key="3">
    <source>
        <dbReference type="Proteomes" id="UP000265489"/>
    </source>
</evidence>
<feature type="transmembrane region" description="Helical" evidence="1">
    <location>
        <begin position="38"/>
        <end position="61"/>
    </location>
</feature>
<accession>A0A395WB80</accession>
<comment type="caution">
    <text evidence="2">The sequence shown here is derived from an EMBL/GenBank/DDBJ whole genome shotgun (WGS) entry which is preliminary data.</text>
</comment>
<dbReference type="EMBL" id="QRYQ01000013">
    <property type="protein sequence ID" value="RGU91025.1"/>
    <property type="molecule type" value="Genomic_DNA"/>
</dbReference>
<keyword evidence="1" id="KW-0812">Transmembrane</keyword>